<gene>
    <name evidence="2" type="ORF">FZEAL_6592</name>
</gene>
<evidence type="ECO:0000313" key="2">
    <source>
        <dbReference type="EMBL" id="KAF4976786.1"/>
    </source>
</evidence>
<accession>A0A8H4UHS1</accession>
<feature type="compositionally biased region" description="Polar residues" evidence="1">
    <location>
        <begin position="119"/>
        <end position="138"/>
    </location>
</feature>
<protein>
    <submittedName>
        <fullName evidence="2">Uncharacterized protein</fullName>
    </submittedName>
</protein>
<feature type="region of interest" description="Disordered" evidence="1">
    <location>
        <begin position="1"/>
        <end position="23"/>
    </location>
</feature>
<keyword evidence="3" id="KW-1185">Reference proteome</keyword>
<evidence type="ECO:0000313" key="3">
    <source>
        <dbReference type="Proteomes" id="UP000635477"/>
    </source>
</evidence>
<reference evidence="2" key="1">
    <citation type="journal article" date="2020" name="BMC Genomics">
        <title>Correction to: Identification and distribution of gene clusters required for synthesis of sphingolipid metabolism inhibitors in diverse species of the filamentous fungus Fusarium.</title>
        <authorList>
            <person name="Kim H.S."/>
            <person name="Lohmar J.M."/>
            <person name="Busman M."/>
            <person name="Brown D.W."/>
            <person name="Naumann T.A."/>
            <person name="Divon H.H."/>
            <person name="Lysoe E."/>
            <person name="Uhlig S."/>
            <person name="Proctor R.H."/>
        </authorList>
    </citation>
    <scope>NUCLEOTIDE SEQUENCE</scope>
    <source>
        <strain evidence="2">NRRL 22465</strain>
    </source>
</reference>
<dbReference type="OrthoDB" id="4161595at2759"/>
<name>A0A8H4UHS1_9HYPO</name>
<feature type="region of interest" description="Disordered" evidence="1">
    <location>
        <begin position="104"/>
        <end position="155"/>
    </location>
</feature>
<dbReference type="Proteomes" id="UP000635477">
    <property type="component" value="Unassembled WGS sequence"/>
</dbReference>
<evidence type="ECO:0000256" key="1">
    <source>
        <dbReference type="SAM" id="MobiDB-lite"/>
    </source>
</evidence>
<organism evidence="2 3">
    <name type="scientific">Fusarium zealandicum</name>
    <dbReference type="NCBI Taxonomy" id="1053134"/>
    <lineage>
        <taxon>Eukaryota</taxon>
        <taxon>Fungi</taxon>
        <taxon>Dikarya</taxon>
        <taxon>Ascomycota</taxon>
        <taxon>Pezizomycotina</taxon>
        <taxon>Sordariomycetes</taxon>
        <taxon>Hypocreomycetidae</taxon>
        <taxon>Hypocreales</taxon>
        <taxon>Nectriaceae</taxon>
        <taxon>Fusarium</taxon>
        <taxon>Fusarium staphyleae species complex</taxon>
    </lineage>
</organism>
<dbReference type="EMBL" id="JABEYC010000488">
    <property type="protein sequence ID" value="KAF4976786.1"/>
    <property type="molecule type" value="Genomic_DNA"/>
</dbReference>
<reference evidence="2" key="2">
    <citation type="submission" date="2020-05" db="EMBL/GenBank/DDBJ databases">
        <authorList>
            <person name="Kim H.-S."/>
            <person name="Proctor R.H."/>
            <person name="Brown D.W."/>
        </authorList>
    </citation>
    <scope>NUCLEOTIDE SEQUENCE</scope>
    <source>
        <strain evidence="2">NRRL 22465</strain>
    </source>
</reference>
<feature type="region of interest" description="Disordered" evidence="1">
    <location>
        <begin position="392"/>
        <end position="475"/>
    </location>
</feature>
<proteinExistence type="predicted"/>
<feature type="region of interest" description="Disordered" evidence="1">
    <location>
        <begin position="739"/>
        <end position="760"/>
    </location>
</feature>
<comment type="caution">
    <text evidence="2">The sequence shown here is derived from an EMBL/GenBank/DDBJ whole genome shotgun (WGS) entry which is preliminary data.</text>
</comment>
<sequence length="760" mass="84594">MEHLPRLTAARTPSPNSTTQVPHPAALTSLIPLPSSSPSKSILEARMTKRKRSHLSEDQDIFKPSDSLLHSLVRVHKRAISVPHTPQNSASTLARIATSLPRLTSGHFEPTASPPLLSMSHQRTGSEQSQWVRPNESSPVLGIPSRSPPRQNLEGNRILSSNDLQAHSQSVTPQSDPKDRVLAACRRFRRVDVDQPLEGGDICMQVENCTTGSVPRKVISHLFGRNKVCTRRIPERVWVCMCRKHYQRVRYRKGADFSVTQIGMVYEQIVRMIFWSRGLESPSRINREAITIRSWTFSIRKRELRRLVDTSGRDLIPRWIIQSLGDGKTHDDILDIVERLHHEIQQGMLKDVPPVEFLPEVVDAHTNVPAQLSVHVSHESSNDIRMATANRTGRLGQRGEAAESPMSFVKESSPLEPVQEEGSLGDRSSEELSSPTLSAPYDASNYERQPGNHPQRHEDDLPKPNTAYPYVARSPQVDSGMASYVDRRGTLSHYDSQNPTLPSMRHFGINHQMQAPVNGPRGSHDNVSHALGVYADTNSHGPNAFALTDRSSSTSMSNPTIANDGEAVHATSCATLCARDGHNIYATTADYQAPPTYHDSVQRGNHAAPPGWIEAGGQTYSEAFAFRPGRSANDRDATRLSSMHNGYSNAYIPPLQTLQHVWHHAEADSNSEITPTTNRMHWHPSAYDYGARHAVLRQHPSSYVHTAGSDIDGEHWAPQDTGSHGQDYYLCYGSTGSHGETRFHDRRPGSHQHESTFDHK</sequence>
<feature type="compositionally biased region" description="Polar residues" evidence="1">
    <location>
        <begin position="11"/>
        <end position="21"/>
    </location>
</feature>
<dbReference type="AlphaFoldDB" id="A0A8H4UHS1"/>